<accession>A0ABZ1R722</accession>
<dbReference type="Proteomes" id="UP001432071">
    <property type="component" value="Chromosome"/>
</dbReference>
<organism evidence="2 3">
    <name type="scientific">Streptomyces bobili</name>
    <dbReference type="NCBI Taxonomy" id="67280"/>
    <lineage>
        <taxon>Bacteria</taxon>
        <taxon>Bacillati</taxon>
        <taxon>Actinomycetota</taxon>
        <taxon>Actinomycetes</taxon>
        <taxon>Kitasatosporales</taxon>
        <taxon>Streptomycetaceae</taxon>
        <taxon>Streptomyces</taxon>
    </lineage>
</organism>
<dbReference type="EMBL" id="CP108038">
    <property type="protein sequence ID" value="WUN90165.1"/>
    <property type="molecule type" value="Genomic_DNA"/>
</dbReference>
<protein>
    <recommendedName>
        <fullName evidence="4">Transposase</fullName>
    </recommendedName>
</protein>
<reference evidence="2" key="1">
    <citation type="submission" date="2022-10" db="EMBL/GenBank/DDBJ databases">
        <title>The complete genomes of actinobacterial strains from the NBC collection.</title>
        <authorList>
            <person name="Joergensen T.S."/>
            <person name="Alvarez Arevalo M."/>
            <person name="Sterndorff E.B."/>
            <person name="Faurdal D."/>
            <person name="Vuksanovic O."/>
            <person name="Mourched A.-S."/>
            <person name="Charusanti P."/>
            <person name="Shaw S."/>
            <person name="Blin K."/>
            <person name="Weber T."/>
        </authorList>
    </citation>
    <scope>NUCLEOTIDE SEQUENCE</scope>
    <source>
        <strain evidence="2">NBC_00302</strain>
    </source>
</reference>
<name>A0ABZ1R722_9ACTN</name>
<gene>
    <name evidence="2" type="ORF">OHT53_30730</name>
</gene>
<dbReference type="GeneID" id="93765450"/>
<feature type="region of interest" description="Disordered" evidence="1">
    <location>
        <begin position="1"/>
        <end position="52"/>
    </location>
</feature>
<evidence type="ECO:0000313" key="2">
    <source>
        <dbReference type="EMBL" id="WUN90165.1"/>
    </source>
</evidence>
<feature type="compositionally biased region" description="Basic residues" evidence="1">
    <location>
        <begin position="1"/>
        <end position="13"/>
    </location>
</feature>
<feature type="compositionally biased region" description="Low complexity" evidence="1">
    <location>
        <begin position="17"/>
        <end position="52"/>
    </location>
</feature>
<sequence length="143" mass="15557">MGIRLLHRRKASARVHATATADTTAGPDGAPSRRPLPALAPGAATPRVPGTPLTALHARAGRLRRRTVVLLNRREGTRREGTRRHGTVRLAAERARDHLTLAIAALRRLRRPRAGRRIPVFVANATPNTTRNATPSTDRFGGR</sequence>
<dbReference type="RefSeq" id="WP_328736799.1">
    <property type="nucleotide sequence ID" value="NZ_CP108038.1"/>
</dbReference>
<evidence type="ECO:0008006" key="4">
    <source>
        <dbReference type="Google" id="ProtNLM"/>
    </source>
</evidence>
<evidence type="ECO:0000313" key="3">
    <source>
        <dbReference type="Proteomes" id="UP001432071"/>
    </source>
</evidence>
<evidence type="ECO:0000256" key="1">
    <source>
        <dbReference type="SAM" id="MobiDB-lite"/>
    </source>
</evidence>
<keyword evidence="3" id="KW-1185">Reference proteome</keyword>
<proteinExistence type="predicted"/>